<protein>
    <recommendedName>
        <fullName evidence="4">Transmembrane protein</fullName>
    </recommendedName>
</protein>
<comment type="caution">
    <text evidence="2">The sequence shown here is derived from an EMBL/GenBank/DDBJ whole genome shotgun (WGS) entry which is preliminary data.</text>
</comment>
<feature type="transmembrane region" description="Helical" evidence="1">
    <location>
        <begin position="162"/>
        <end position="188"/>
    </location>
</feature>
<keyword evidence="1" id="KW-0472">Membrane</keyword>
<evidence type="ECO:0000256" key="1">
    <source>
        <dbReference type="SAM" id="Phobius"/>
    </source>
</evidence>
<evidence type="ECO:0008006" key="4">
    <source>
        <dbReference type="Google" id="ProtNLM"/>
    </source>
</evidence>
<evidence type="ECO:0000313" key="2">
    <source>
        <dbReference type="EMBL" id="GJT37486.1"/>
    </source>
</evidence>
<evidence type="ECO:0000313" key="3">
    <source>
        <dbReference type="Proteomes" id="UP001151760"/>
    </source>
</evidence>
<proteinExistence type="predicted"/>
<feature type="transmembrane region" description="Helical" evidence="1">
    <location>
        <begin position="63"/>
        <end position="90"/>
    </location>
</feature>
<reference evidence="2" key="2">
    <citation type="submission" date="2022-01" db="EMBL/GenBank/DDBJ databases">
        <authorList>
            <person name="Yamashiro T."/>
            <person name="Shiraishi A."/>
            <person name="Satake H."/>
            <person name="Nakayama K."/>
        </authorList>
    </citation>
    <scope>NUCLEOTIDE SEQUENCE</scope>
</reference>
<reference evidence="2" key="1">
    <citation type="journal article" date="2022" name="Int. J. Mol. Sci.">
        <title>Draft Genome of Tanacetum Coccineum: Genomic Comparison of Closely Related Tanacetum-Family Plants.</title>
        <authorList>
            <person name="Yamashiro T."/>
            <person name="Shiraishi A."/>
            <person name="Nakayama K."/>
            <person name="Satake H."/>
        </authorList>
    </citation>
    <scope>NUCLEOTIDE SEQUENCE</scope>
</reference>
<dbReference type="EMBL" id="BQNB010015227">
    <property type="protein sequence ID" value="GJT37486.1"/>
    <property type="molecule type" value="Genomic_DNA"/>
</dbReference>
<accession>A0ABQ5DGU3</accession>
<keyword evidence="1" id="KW-1133">Transmembrane helix</keyword>
<name>A0ABQ5DGU3_9ASTR</name>
<gene>
    <name evidence="2" type="ORF">Tco_0937351</name>
</gene>
<organism evidence="2 3">
    <name type="scientific">Tanacetum coccineum</name>
    <dbReference type="NCBI Taxonomy" id="301880"/>
    <lineage>
        <taxon>Eukaryota</taxon>
        <taxon>Viridiplantae</taxon>
        <taxon>Streptophyta</taxon>
        <taxon>Embryophyta</taxon>
        <taxon>Tracheophyta</taxon>
        <taxon>Spermatophyta</taxon>
        <taxon>Magnoliopsida</taxon>
        <taxon>eudicotyledons</taxon>
        <taxon>Gunneridae</taxon>
        <taxon>Pentapetalae</taxon>
        <taxon>asterids</taxon>
        <taxon>campanulids</taxon>
        <taxon>Asterales</taxon>
        <taxon>Asteraceae</taxon>
        <taxon>Asteroideae</taxon>
        <taxon>Anthemideae</taxon>
        <taxon>Anthemidinae</taxon>
        <taxon>Tanacetum</taxon>
    </lineage>
</organism>
<keyword evidence="3" id="KW-1185">Reference proteome</keyword>
<dbReference type="Proteomes" id="UP001151760">
    <property type="component" value="Unassembled WGS sequence"/>
</dbReference>
<sequence length="210" mass="22492">MIEPRVITLGRPALIPPDVGQRKVDSFAITLVNRLIANAKKPRLVSGSHFLWHPRFEPFVSSVVMNVAAVVVIGVAVVVIVAVIVAAVVVESLVGLAKGRPALIPPDVGQRKELFGVESPSEESHCSFPLRALCSCLPLAPYAAFLDFLWHPRFEPFVSSVVVNVAAVVVIGVVVVVIVVVIVAAVVVTAKGRFVRNHIGEQVNSKCQET</sequence>
<keyword evidence="1" id="KW-0812">Transmembrane</keyword>